<name>A0A177B0N0_9BILA</name>
<proteinExistence type="predicted"/>
<keyword evidence="1" id="KW-0812">Transmembrane</keyword>
<organism evidence="2 3">
    <name type="scientific">Intoshia linei</name>
    <dbReference type="NCBI Taxonomy" id="1819745"/>
    <lineage>
        <taxon>Eukaryota</taxon>
        <taxon>Metazoa</taxon>
        <taxon>Spiralia</taxon>
        <taxon>Lophotrochozoa</taxon>
        <taxon>Mesozoa</taxon>
        <taxon>Orthonectida</taxon>
        <taxon>Rhopaluridae</taxon>
        <taxon>Intoshia</taxon>
    </lineage>
</organism>
<reference evidence="2 3" key="1">
    <citation type="submission" date="2016-04" db="EMBL/GenBank/DDBJ databases">
        <title>The genome of Intoshia linei affirms orthonectids as highly simplified spiralians.</title>
        <authorList>
            <person name="Mikhailov K.V."/>
            <person name="Slusarev G.S."/>
            <person name="Nikitin M.A."/>
            <person name="Logacheva M.D."/>
            <person name="Penin A."/>
            <person name="Aleoshin V."/>
            <person name="Panchin Y.V."/>
        </authorList>
    </citation>
    <scope>NUCLEOTIDE SEQUENCE [LARGE SCALE GENOMIC DNA]</scope>
    <source>
        <strain evidence="2">Intl2013</strain>
        <tissue evidence="2">Whole animal</tissue>
    </source>
</reference>
<keyword evidence="1" id="KW-1133">Transmembrane helix</keyword>
<protein>
    <submittedName>
        <fullName evidence="2">Uncharacterized protein</fullName>
    </submittedName>
</protein>
<keyword evidence="1" id="KW-0472">Membrane</keyword>
<evidence type="ECO:0000313" key="3">
    <source>
        <dbReference type="Proteomes" id="UP000078046"/>
    </source>
</evidence>
<accession>A0A177B0N0</accession>
<evidence type="ECO:0000256" key="1">
    <source>
        <dbReference type="SAM" id="Phobius"/>
    </source>
</evidence>
<gene>
    <name evidence="2" type="ORF">A3Q56_05074</name>
</gene>
<feature type="transmembrane region" description="Helical" evidence="1">
    <location>
        <begin position="118"/>
        <end position="142"/>
    </location>
</feature>
<keyword evidence="3" id="KW-1185">Reference proteome</keyword>
<evidence type="ECO:0000313" key="2">
    <source>
        <dbReference type="EMBL" id="OAF67191.1"/>
    </source>
</evidence>
<dbReference type="AlphaFoldDB" id="A0A177B0N0"/>
<dbReference type="Proteomes" id="UP000078046">
    <property type="component" value="Unassembled WGS sequence"/>
</dbReference>
<dbReference type="EMBL" id="LWCA01000726">
    <property type="protein sequence ID" value="OAF67191.1"/>
    <property type="molecule type" value="Genomic_DNA"/>
</dbReference>
<sequence>MYNKMEPDLLKNTLYYSKDQSVHVYFEYDSDVDAKFLSIVMLRIILYGCKTLESVNGDIFSRFEDSAILACSNDSTKMVLFCNKHTGIWEKKKKYKNCSQNSSVDAGHSKYIVLTKGFFIAIIVGTIVGICIAMLVLFRIIYKNKSKKKSTKIFQVKTEMNEKISLIDSDQDLSKQNEFNVYESDYDKRKYRQNCGASNFKIESEDYICTCDCKNI</sequence>
<comment type="caution">
    <text evidence="2">The sequence shown here is derived from an EMBL/GenBank/DDBJ whole genome shotgun (WGS) entry which is preliminary data.</text>
</comment>